<dbReference type="WBParaSite" id="PSU_v2.g17830.t1">
    <property type="protein sequence ID" value="PSU_v2.g17830.t1"/>
    <property type="gene ID" value="PSU_v2.g17830"/>
</dbReference>
<dbReference type="AlphaFoldDB" id="A0A914YC87"/>
<evidence type="ECO:0000256" key="3">
    <source>
        <dbReference type="ARBA" id="ARBA00022475"/>
    </source>
</evidence>
<evidence type="ECO:0000256" key="4">
    <source>
        <dbReference type="SAM" id="MobiDB-lite"/>
    </source>
</evidence>
<feature type="region of interest" description="Disordered" evidence="4">
    <location>
        <begin position="100"/>
        <end position="127"/>
    </location>
</feature>
<comment type="subcellular location">
    <subcellularLocation>
        <location evidence="1">Cell membrane</location>
        <topology evidence="1">Multi-pass membrane protein</topology>
    </subcellularLocation>
</comment>
<dbReference type="Gene3D" id="1.20.1250.20">
    <property type="entry name" value="MFS general substrate transporter like domains"/>
    <property type="match status" value="1"/>
</dbReference>
<sequence length="429" mass="47179">MDSRALGLAMGLYIGGNAIGGMSGRLLAGIIADHWGWRWGIGYRAVVAAAATVAAFPFTSRRPAPIAVALAHAVRRPGPAVAVRYLVRADGRVRHPLQLPGLPPAGAAVPSQPDRGRPDLQRLSGGHLQLGVDGPAGHALRPRPHPVDLVCVDRRRHRAIGTAVVEHDGAGYRTGDLWLLRWPLGGQQLGRQPCRCDARRSLGAVPVRLLPGFERARWCGRPGLCGVGLAGCVPVRRRADPDRRWHYADLGRRCGRGPTKVGHYRVGCTSPFGERFTQQPGEIADQRRHTLAVPRQLHFRMRTSIGQRDEARALHADVIAGRRQDRRTQAGGGQTDQGRGLTGLLHDARGEPGGRAQRDHVVMDARTGAAAERHERFLREVAQRQRALRREPAQGRVVGMHDQRQWIDEQAVRHQLWWQRALADDAHVQ</sequence>
<dbReference type="GO" id="GO:0005886">
    <property type="term" value="C:plasma membrane"/>
    <property type="evidence" value="ECO:0007669"/>
    <property type="project" value="UniProtKB-SubCell"/>
</dbReference>
<proteinExistence type="predicted"/>
<keyword evidence="2" id="KW-0813">Transport</keyword>
<feature type="region of interest" description="Disordered" evidence="4">
    <location>
        <begin position="320"/>
        <end position="343"/>
    </location>
</feature>
<keyword evidence="5" id="KW-1185">Reference proteome</keyword>
<evidence type="ECO:0000313" key="5">
    <source>
        <dbReference type="Proteomes" id="UP000887577"/>
    </source>
</evidence>
<organism evidence="5 6">
    <name type="scientific">Panagrolaimus superbus</name>
    <dbReference type="NCBI Taxonomy" id="310955"/>
    <lineage>
        <taxon>Eukaryota</taxon>
        <taxon>Metazoa</taxon>
        <taxon>Ecdysozoa</taxon>
        <taxon>Nematoda</taxon>
        <taxon>Chromadorea</taxon>
        <taxon>Rhabditida</taxon>
        <taxon>Tylenchina</taxon>
        <taxon>Panagrolaimomorpha</taxon>
        <taxon>Panagrolaimoidea</taxon>
        <taxon>Panagrolaimidae</taxon>
        <taxon>Panagrolaimus</taxon>
    </lineage>
</organism>
<evidence type="ECO:0000256" key="2">
    <source>
        <dbReference type="ARBA" id="ARBA00022448"/>
    </source>
</evidence>
<dbReference type="InterPro" id="IPR011701">
    <property type="entry name" value="MFS"/>
</dbReference>
<reference evidence="6" key="1">
    <citation type="submission" date="2022-11" db="UniProtKB">
        <authorList>
            <consortium name="WormBaseParasite"/>
        </authorList>
    </citation>
    <scope>IDENTIFICATION</scope>
</reference>
<dbReference type="Pfam" id="PF07690">
    <property type="entry name" value="MFS_1"/>
    <property type="match status" value="1"/>
</dbReference>
<evidence type="ECO:0000313" key="6">
    <source>
        <dbReference type="WBParaSite" id="PSU_v2.g17830.t1"/>
    </source>
</evidence>
<dbReference type="Proteomes" id="UP000887577">
    <property type="component" value="Unplaced"/>
</dbReference>
<dbReference type="PANTHER" id="PTHR43271:SF1">
    <property type="entry name" value="INNER MEMBRANE TRANSPORT PROTEIN YNFM"/>
    <property type="match status" value="1"/>
</dbReference>
<dbReference type="GO" id="GO:0022857">
    <property type="term" value="F:transmembrane transporter activity"/>
    <property type="evidence" value="ECO:0007669"/>
    <property type="project" value="InterPro"/>
</dbReference>
<evidence type="ECO:0000256" key="1">
    <source>
        <dbReference type="ARBA" id="ARBA00004651"/>
    </source>
</evidence>
<dbReference type="InterPro" id="IPR036259">
    <property type="entry name" value="MFS_trans_sf"/>
</dbReference>
<protein>
    <submittedName>
        <fullName evidence="6">MFS transporter</fullName>
    </submittedName>
</protein>
<keyword evidence="3" id="KW-1003">Cell membrane</keyword>
<name>A0A914YC87_9BILA</name>
<accession>A0A914YC87</accession>
<keyword evidence="3" id="KW-0472">Membrane</keyword>
<dbReference type="SUPFAM" id="SSF103473">
    <property type="entry name" value="MFS general substrate transporter"/>
    <property type="match status" value="1"/>
</dbReference>
<dbReference type="PANTHER" id="PTHR43271">
    <property type="entry name" value="BLL2771 PROTEIN"/>
    <property type="match status" value="1"/>
</dbReference>
<feature type="compositionally biased region" description="Low complexity" evidence="4">
    <location>
        <begin position="100"/>
        <end position="110"/>
    </location>
</feature>